<feature type="signal peptide" evidence="1">
    <location>
        <begin position="1"/>
        <end position="18"/>
    </location>
</feature>
<dbReference type="PANTHER" id="PTHR34150:SF3">
    <property type="entry name" value="CC DOMAIN-CONTAINING PROTEIN"/>
    <property type="match status" value="1"/>
</dbReference>
<gene>
    <name evidence="2" type="ORF">CAMP_LOCUS11260</name>
</gene>
<comment type="caution">
    <text evidence="2">The sequence shown here is derived from an EMBL/GenBank/DDBJ whole genome shotgun (WGS) entry which is preliminary data.</text>
</comment>
<organism evidence="2 3">
    <name type="scientific">Caenorhabditis angaria</name>
    <dbReference type="NCBI Taxonomy" id="860376"/>
    <lineage>
        <taxon>Eukaryota</taxon>
        <taxon>Metazoa</taxon>
        <taxon>Ecdysozoa</taxon>
        <taxon>Nematoda</taxon>
        <taxon>Chromadorea</taxon>
        <taxon>Rhabditida</taxon>
        <taxon>Rhabditina</taxon>
        <taxon>Rhabditomorpha</taxon>
        <taxon>Rhabditoidea</taxon>
        <taxon>Rhabditidae</taxon>
        <taxon>Peloderinae</taxon>
        <taxon>Caenorhabditis</taxon>
    </lineage>
</organism>
<protein>
    <recommendedName>
        <fullName evidence="4">EGF-like domain-containing protein</fullName>
    </recommendedName>
</protein>
<dbReference type="SMART" id="SM00289">
    <property type="entry name" value="WR1"/>
    <property type="match status" value="3"/>
</dbReference>
<evidence type="ECO:0008006" key="4">
    <source>
        <dbReference type="Google" id="ProtNLM"/>
    </source>
</evidence>
<sequence>MLRSILLFLFLTIAEILAENTTAIAIRQKRQYYVCGTYPNQFYSLYPCSVWTRTTTRSPYNNQYQCTNGGQKIGVGCYFNYQCTPYSSGRQTVCLNNCCCTVPTPIIPIIPVTTTTTTQNPIATLAYCYNGQRSQVRCTTSTDCASGQTCINNICCSTTGNEYTGACGGLSAVSSCSNNQCGGFTCTSSNYCCECPYGRTSGRCTDGCPSGYSCNTNGYCCATCSSGRVPYGSCFNGLCASGYTCQAGNICC</sequence>
<proteinExistence type="predicted"/>
<dbReference type="EMBL" id="CANHGI010000004">
    <property type="protein sequence ID" value="CAI5448623.1"/>
    <property type="molecule type" value="Genomic_DNA"/>
</dbReference>
<keyword evidence="1" id="KW-0732">Signal</keyword>
<reference evidence="2" key="1">
    <citation type="submission" date="2022-11" db="EMBL/GenBank/DDBJ databases">
        <authorList>
            <person name="Kikuchi T."/>
        </authorList>
    </citation>
    <scope>NUCLEOTIDE SEQUENCE</scope>
    <source>
        <strain evidence="2">PS1010</strain>
    </source>
</reference>
<feature type="chain" id="PRO_5040327731" description="EGF-like domain-containing protein" evidence="1">
    <location>
        <begin position="19"/>
        <end position="252"/>
    </location>
</feature>
<name>A0A9P1IMV2_9PELO</name>
<dbReference type="OrthoDB" id="5799392at2759"/>
<evidence type="ECO:0000313" key="2">
    <source>
        <dbReference type="EMBL" id="CAI5448623.1"/>
    </source>
</evidence>
<evidence type="ECO:0000313" key="3">
    <source>
        <dbReference type="Proteomes" id="UP001152747"/>
    </source>
</evidence>
<dbReference type="PANTHER" id="PTHR34150">
    <property type="entry name" value="PROTEIN CBG08832-RELATED"/>
    <property type="match status" value="1"/>
</dbReference>
<dbReference type="AlphaFoldDB" id="A0A9P1IMV2"/>
<dbReference type="InterPro" id="IPR006150">
    <property type="entry name" value="Cys_repeat_1"/>
</dbReference>
<accession>A0A9P1IMV2</accession>
<dbReference type="Proteomes" id="UP001152747">
    <property type="component" value="Unassembled WGS sequence"/>
</dbReference>
<keyword evidence="3" id="KW-1185">Reference proteome</keyword>
<evidence type="ECO:0000256" key="1">
    <source>
        <dbReference type="SAM" id="SignalP"/>
    </source>
</evidence>